<dbReference type="InterPro" id="IPR012165">
    <property type="entry name" value="Cyt_c3_hydrogenase_gsu"/>
</dbReference>
<keyword evidence="5" id="KW-0479">Metal-binding</keyword>
<keyword evidence="3" id="KW-0285">Flavoprotein</keyword>
<dbReference type="Proteomes" id="UP001240447">
    <property type="component" value="Unassembled WGS sequence"/>
</dbReference>
<evidence type="ECO:0000256" key="9">
    <source>
        <dbReference type="ARBA" id="ARBA00023014"/>
    </source>
</evidence>
<evidence type="ECO:0000259" key="11">
    <source>
        <dbReference type="Pfam" id="PF10418"/>
    </source>
</evidence>
<comment type="cofactor">
    <cofactor evidence="10">
        <name>[2Fe-2S] cluster</name>
        <dbReference type="ChEBI" id="CHEBI:190135"/>
    </cofactor>
</comment>
<name>A0ABT9NR46_9ACTN</name>
<evidence type="ECO:0000256" key="1">
    <source>
        <dbReference type="ARBA" id="ARBA00006422"/>
    </source>
</evidence>
<dbReference type="InterPro" id="IPR017938">
    <property type="entry name" value="Riboflavin_synthase-like_b-brl"/>
</dbReference>
<reference evidence="12 13" key="1">
    <citation type="submission" date="2023-07" db="EMBL/GenBank/DDBJ databases">
        <title>Sequencing the genomes of 1000 actinobacteria strains.</title>
        <authorList>
            <person name="Klenk H.-P."/>
        </authorList>
    </citation>
    <scope>NUCLEOTIDE SEQUENCE [LARGE SCALE GENOMIC DNA]</scope>
    <source>
        <strain evidence="12 13">GD13</strain>
    </source>
</reference>
<evidence type="ECO:0000256" key="3">
    <source>
        <dbReference type="ARBA" id="ARBA00022630"/>
    </source>
</evidence>
<dbReference type="Gene3D" id="2.10.240.10">
    <property type="entry name" value="Dihydroorotate dehydrogenase, electron transfer subunit"/>
    <property type="match status" value="1"/>
</dbReference>
<keyword evidence="2" id="KW-0813">Transport</keyword>
<keyword evidence="8" id="KW-0408">Iron</keyword>
<dbReference type="EMBL" id="JAUSQM010000001">
    <property type="protein sequence ID" value="MDP9822858.1"/>
    <property type="molecule type" value="Genomic_DNA"/>
</dbReference>
<organism evidence="12 13">
    <name type="scientific">Nocardioides massiliensis</name>
    <dbReference type="NCBI Taxonomy" id="1325935"/>
    <lineage>
        <taxon>Bacteria</taxon>
        <taxon>Bacillati</taxon>
        <taxon>Actinomycetota</taxon>
        <taxon>Actinomycetes</taxon>
        <taxon>Propionibacteriales</taxon>
        <taxon>Nocardioidaceae</taxon>
        <taxon>Nocardioides</taxon>
    </lineage>
</organism>
<dbReference type="InterPro" id="IPR037117">
    <property type="entry name" value="Dihydroorotate_DH_ele_sf"/>
</dbReference>
<proteinExistence type="inferred from homology"/>
<dbReference type="Pfam" id="PF10418">
    <property type="entry name" value="DHODB_Fe-S_bind"/>
    <property type="match status" value="1"/>
</dbReference>
<keyword evidence="7" id="KW-0249">Electron transport</keyword>
<accession>A0ABT9NR46</accession>
<dbReference type="InterPro" id="IPR019480">
    <property type="entry name" value="Dihydroorotate_DH_Fe-S-bd"/>
</dbReference>
<dbReference type="SUPFAM" id="SSF63380">
    <property type="entry name" value="Riboflavin synthase domain-like"/>
    <property type="match status" value="1"/>
</dbReference>
<evidence type="ECO:0000256" key="8">
    <source>
        <dbReference type="ARBA" id="ARBA00023004"/>
    </source>
</evidence>
<evidence type="ECO:0000313" key="12">
    <source>
        <dbReference type="EMBL" id="MDP9822858.1"/>
    </source>
</evidence>
<comment type="caution">
    <text evidence="12">The sequence shown here is derived from an EMBL/GenBank/DDBJ whole genome shotgun (WGS) entry which is preliminary data.</text>
</comment>
<dbReference type="InterPro" id="IPR039261">
    <property type="entry name" value="FNR_nucleotide-bd"/>
</dbReference>
<comment type="similarity">
    <text evidence="1">Belongs to the PyrK family.</text>
</comment>
<keyword evidence="4" id="KW-0001">2Fe-2S</keyword>
<evidence type="ECO:0000256" key="4">
    <source>
        <dbReference type="ARBA" id="ARBA00022714"/>
    </source>
</evidence>
<evidence type="ECO:0000313" key="13">
    <source>
        <dbReference type="Proteomes" id="UP001240447"/>
    </source>
</evidence>
<gene>
    <name evidence="12" type="ORF">J2S59_002667</name>
</gene>
<dbReference type="PIRSF" id="PIRSF006816">
    <property type="entry name" value="Cyc3_hyd_g"/>
    <property type="match status" value="1"/>
</dbReference>
<evidence type="ECO:0000256" key="10">
    <source>
        <dbReference type="ARBA" id="ARBA00034078"/>
    </source>
</evidence>
<dbReference type="RefSeq" id="WP_068119849.1">
    <property type="nucleotide sequence ID" value="NZ_CCXJ01000218.1"/>
</dbReference>
<keyword evidence="9" id="KW-0411">Iron-sulfur</keyword>
<protein>
    <submittedName>
        <fullName evidence="12">Dihydroorotate dehydrogenase electron transfer subunit</fullName>
    </submittedName>
</protein>
<keyword evidence="6" id="KW-0274">FAD</keyword>
<dbReference type="InterPro" id="IPR050353">
    <property type="entry name" value="PyrK_electron_transfer"/>
</dbReference>
<evidence type="ECO:0000256" key="6">
    <source>
        <dbReference type="ARBA" id="ARBA00022827"/>
    </source>
</evidence>
<dbReference type="Gene3D" id="2.40.30.10">
    <property type="entry name" value="Translation factors"/>
    <property type="match status" value="1"/>
</dbReference>
<sequence length="274" mass="28827">MTAPRVLHTDAEVLAHKRAGSLHVVTLVAPGVAELHRPGTFAELTLGGPDSDRLARHAFWILRTRPSGTYGSTIELLVAERDPGTRWLVQTAPGTAVPLTAPLGRPFALPREAVTCTLVAHEDGVAAVLGLAGRLKERGCVVHVVLGAASDARLYGALDLRRTARTVQVVTADGSVGRRGELAEVLPAVLDEQRPEVVYAAGPVPLLRATAAEAEARGAWSQVAYAGAMPCGVGHCLGCLVPVVGEDAVARNVRACTEGPVFRGDRVRWDEVTS</sequence>
<evidence type="ECO:0000256" key="2">
    <source>
        <dbReference type="ARBA" id="ARBA00022448"/>
    </source>
</evidence>
<dbReference type="PANTHER" id="PTHR43513:SF3">
    <property type="entry name" value="DIHYDROOROTATE DEHYDROGENASE B (NAD(+)), ELECTRON TRANSFER SUBUNIT-RELATED"/>
    <property type="match status" value="1"/>
</dbReference>
<feature type="domain" description="Dihydroorotate dehydrogenase electron transfer subunit iron-sulphur cluster binding" evidence="11">
    <location>
        <begin position="229"/>
        <end position="267"/>
    </location>
</feature>
<keyword evidence="13" id="KW-1185">Reference proteome</keyword>
<dbReference type="PANTHER" id="PTHR43513">
    <property type="entry name" value="DIHYDROOROTATE DEHYDROGENASE B (NAD(+)), ELECTRON TRANSFER SUBUNIT"/>
    <property type="match status" value="1"/>
</dbReference>
<evidence type="ECO:0000256" key="7">
    <source>
        <dbReference type="ARBA" id="ARBA00022982"/>
    </source>
</evidence>
<dbReference type="SUPFAM" id="SSF52343">
    <property type="entry name" value="Ferredoxin reductase-like, C-terminal NADP-linked domain"/>
    <property type="match status" value="1"/>
</dbReference>
<evidence type="ECO:0000256" key="5">
    <source>
        <dbReference type="ARBA" id="ARBA00022723"/>
    </source>
</evidence>
<dbReference type="Gene3D" id="3.40.50.80">
    <property type="entry name" value="Nucleotide-binding domain of ferredoxin-NADP reductase (FNR) module"/>
    <property type="match status" value="1"/>
</dbReference>